<keyword evidence="1" id="KW-0378">Hydrolase</keyword>
<organism evidence="3 4">
    <name type="scientific">Aerococcus suis</name>
    <dbReference type="NCBI Taxonomy" id="371602"/>
    <lineage>
        <taxon>Bacteria</taxon>
        <taxon>Bacillati</taxon>
        <taxon>Bacillota</taxon>
        <taxon>Bacilli</taxon>
        <taxon>Lactobacillales</taxon>
        <taxon>Aerococcaceae</taxon>
        <taxon>Aerococcus</taxon>
    </lineage>
</organism>
<evidence type="ECO:0000313" key="3">
    <source>
        <dbReference type="EMBL" id="SMC36057.1"/>
    </source>
</evidence>
<dbReference type="GO" id="GO:0004331">
    <property type="term" value="F:fructose-2,6-bisphosphate 2-phosphatase activity"/>
    <property type="evidence" value="ECO:0007669"/>
    <property type="project" value="TreeGrafter"/>
</dbReference>
<dbReference type="EMBL" id="FWXK01000003">
    <property type="protein sequence ID" value="SMC36057.1"/>
    <property type="molecule type" value="Genomic_DNA"/>
</dbReference>
<protein>
    <submittedName>
        <fullName evidence="3">Probable phosphoglycerate mutase</fullName>
    </submittedName>
</protein>
<evidence type="ECO:0000256" key="2">
    <source>
        <dbReference type="PIRSR" id="PIRSR613078-2"/>
    </source>
</evidence>
<dbReference type="InterPro" id="IPR051695">
    <property type="entry name" value="Phosphoglycerate_Mutase"/>
</dbReference>
<reference evidence="4" key="1">
    <citation type="submission" date="2017-04" db="EMBL/GenBank/DDBJ databases">
        <authorList>
            <person name="Varghese N."/>
            <person name="Submissions S."/>
        </authorList>
    </citation>
    <scope>NUCLEOTIDE SEQUENCE [LARGE SCALE GENOMIC DNA]</scope>
    <source>
        <strain evidence="4">DSM 21500</strain>
    </source>
</reference>
<accession>A0A1W1YIQ8</accession>
<dbReference type="PANTHER" id="PTHR46517">
    <property type="entry name" value="FRUCTOSE-2,6-BISPHOSPHATASE TIGAR"/>
    <property type="match status" value="1"/>
</dbReference>
<feature type="binding site" evidence="2">
    <location>
        <begin position="10"/>
        <end position="17"/>
    </location>
    <ligand>
        <name>substrate</name>
    </ligand>
</feature>
<dbReference type="Gene3D" id="3.40.50.1240">
    <property type="entry name" value="Phosphoglycerate mutase-like"/>
    <property type="match status" value="1"/>
</dbReference>
<dbReference type="CDD" id="cd07067">
    <property type="entry name" value="HP_PGM_like"/>
    <property type="match status" value="1"/>
</dbReference>
<dbReference type="STRING" id="371602.SAMN04487984_0713"/>
<evidence type="ECO:0000256" key="1">
    <source>
        <dbReference type="ARBA" id="ARBA00022801"/>
    </source>
</evidence>
<evidence type="ECO:0000313" key="4">
    <source>
        <dbReference type="Proteomes" id="UP000243884"/>
    </source>
</evidence>
<gene>
    <name evidence="3" type="ORF">SAMN04487984_0713</name>
</gene>
<sequence>MNKINYYFVRHGETAANAEGIIQGWTDSPLNATGINTSHQLGETLQQIPFHLAYSSDLKRAKMTGEIILDYQKDPPQLLTMEGFREFNYGGLENELIENVWTESLTDKVKRLENEKVPSTSFVPIIIEDLMRYDTVGESEDFTTFWARIEEAVLSIHDEALEQRIEQMLPEINVLIVSHDFPIRFLFHELLPNFDLTQLLEPSHYAQLLYYHGAYHLEAWNQA</sequence>
<dbReference type="InterPro" id="IPR013078">
    <property type="entry name" value="His_Pase_superF_clade-1"/>
</dbReference>
<dbReference type="OrthoDB" id="4131070at2"/>
<proteinExistence type="predicted"/>
<dbReference type="Pfam" id="PF00300">
    <property type="entry name" value="His_Phos_1"/>
    <property type="match status" value="1"/>
</dbReference>
<dbReference type="PANTHER" id="PTHR46517:SF1">
    <property type="entry name" value="FRUCTOSE-2,6-BISPHOSPHATASE TIGAR"/>
    <property type="match status" value="1"/>
</dbReference>
<dbReference type="AlphaFoldDB" id="A0A1W1YIQ8"/>
<feature type="binding site" evidence="2">
    <location>
        <position position="60"/>
    </location>
    <ligand>
        <name>substrate</name>
    </ligand>
</feature>
<name>A0A1W1YIQ8_9LACT</name>
<dbReference type="GO" id="GO:0045820">
    <property type="term" value="P:negative regulation of glycolytic process"/>
    <property type="evidence" value="ECO:0007669"/>
    <property type="project" value="TreeGrafter"/>
</dbReference>
<keyword evidence="4" id="KW-1185">Reference proteome</keyword>
<dbReference type="InterPro" id="IPR029033">
    <property type="entry name" value="His_PPase_superfam"/>
</dbReference>
<dbReference type="SUPFAM" id="SSF53254">
    <property type="entry name" value="Phosphoglycerate mutase-like"/>
    <property type="match status" value="1"/>
</dbReference>
<dbReference type="GO" id="GO:0005829">
    <property type="term" value="C:cytosol"/>
    <property type="evidence" value="ECO:0007669"/>
    <property type="project" value="TreeGrafter"/>
</dbReference>
<dbReference type="GO" id="GO:0043456">
    <property type="term" value="P:regulation of pentose-phosphate shunt"/>
    <property type="evidence" value="ECO:0007669"/>
    <property type="project" value="TreeGrafter"/>
</dbReference>
<dbReference type="RefSeq" id="WP_084098607.1">
    <property type="nucleotide sequence ID" value="NZ_FWXK01000003.1"/>
</dbReference>
<dbReference type="SMART" id="SM00855">
    <property type="entry name" value="PGAM"/>
    <property type="match status" value="1"/>
</dbReference>
<dbReference type="Proteomes" id="UP000243884">
    <property type="component" value="Unassembled WGS sequence"/>
</dbReference>